<keyword evidence="10" id="KW-1185">Reference proteome</keyword>
<feature type="transmembrane region" description="Helical" evidence="8">
    <location>
        <begin position="12"/>
        <end position="30"/>
    </location>
</feature>
<accession>A0ABW9KIE0</accession>
<evidence type="ECO:0000313" key="9">
    <source>
        <dbReference type="EMBL" id="MFN2975347.1"/>
    </source>
</evidence>
<evidence type="ECO:0000313" key="10">
    <source>
        <dbReference type="Proteomes" id="UP001634747"/>
    </source>
</evidence>
<dbReference type="EMBL" id="JBJYXY010000001">
    <property type="protein sequence ID" value="MFN2975347.1"/>
    <property type="molecule type" value="Genomic_DNA"/>
</dbReference>
<sequence>MELTGLQERRRTRGYILFTFLLLACCGLAWKLHHVLLILYVSGLFAVVLNPVVKRIEGFRIRDKHLGKGLATVALFAGILLALVLFFWIGLPPVIRDFANFATDLPHRIPQILAKVQRLPMASKIDMSKVAAEVQNIVGAAAAYVFDALPRWATHLFDVLTGVILCIYFILEGDEVYKYFLSLWPSDKRTRLSNTLLEAEERVSKWLVGQLLLMACVAVYMLIALGALHVRYFVLLGILMGITNLIPVAGNLITITIAILVAASDSWTKALGVVIVYFIYVQIENAILTPRIMKTSVDLMGITVLVALLCGTEIAGIVGALVAVPTAAMVVVFANEYLVQHEDDPARAG</sequence>
<evidence type="ECO:0000256" key="8">
    <source>
        <dbReference type="SAM" id="Phobius"/>
    </source>
</evidence>
<proteinExistence type="inferred from homology"/>
<keyword evidence="6 8" id="KW-1133">Transmembrane helix</keyword>
<keyword evidence="3" id="KW-0813">Transport</keyword>
<comment type="caution">
    <text evidence="9">The sequence shown here is derived from an EMBL/GenBank/DDBJ whole genome shotgun (WGS) entry which is preliminary data.</text>
</comment>
<evidence type="ECO:0000256" key="6">
    <source>
        <dbReference type="ARBA" id="ARBA00022989"/>
    </source>
</evidence>
<feature type="transmembrane region" description="Helical" evidence="8">
    <location>
        <begin position="270"/>
        <end position="288"/>
    </location>
</feature>
<feature type="transmembrane region" description="Helical" evidence="8">
    <location>
        <begin position="206"/>
        <end position="228"/>
    </location>
</feature>
<feature type="transmembrane region" description="Helical" evidence="8">
    <location>
        <begin position="152"/>
        <end position="171"/>
    </location>
</feature>
<feature type="transmembrane region" description="Helical" evidence="8">
    <location>
        <begin position="300"/>
        <end position="333"/>
    </location>
</feature>
<comment type="similarity">
    <text evidence="2">Belongs to the autoinducer-2 exporter (AI-2E) (TC 2.A.86) family.</text>
</comment>
<evidence type="ECO:0000256" key="1">
    <source>
        <dbReference type="ARBA" id="ARBA00004651"/>
    </source>
</evidence>
<keyword evidence="4" id="KW-1003">Cell membrane</keyword>
<name>A0ABW9KIE0_9BACT</name>
<dbReference type="InterPro" id="IPR002549">
    <property type="entry name" value="AI-2E-like"/>
</dbReference>
<evidence type="ECO:0000256" key="7">
    <source>
        <dbReference type="ARBA" id="ARBA00023136"/>
    </source>
</evidence>
<gene>
    <name evidence="9" type="ORF">ACK2TP_06195</name>
</gene>
<evidence type="ECO:0000256" key="2">
    <source>
        <dbReference type="ARBA" id="ARBA00009773"/>
    </source>
</evidence>
<dbReference type="Pfam" id="PF01594">
    <property type="entry name" value="AI-2E_transport"/>
    <property type="match status" value="1"/>
</dbReference>
<keyword evidence="5 8" id="KW-0812">Transmembrane</keyword>
<dbReference type="Proteomes" id="UP001634747">
    <property type="component" value="Unassembled WGS sequence"/>
</dbReference>
<feature type="transmembrane region" description="Helical" evidence="8">
    <location>
        <begin position="65"/>
        <end position="89"/>
    </location>
</feature>
<reference evidence="9 10" key="1">
    <citation type="submission" date="2024-12" db="EMBL/GenBank/DDBJ databases">
        <authorList>
            <person name="Lee Y."/>
        </authorList>
    </citation>
    <scope>NUCLEOTIDE SEQUENCE [LARGE SCALE GENOMIC DNA]</scope>
    <source>
        <strain evidence="9 10">03SUJ4</strain>
    </source>
</reference>
<evidence type="ECO:0000256" key="5">
    <source>
        <dbReference type="ARBA" id="ARBA00022692"/>
    </source>
</evidence>
<dbReference type="RefSeq" id="WP_263413125.1">
    <property type="nucleotide sequence ID" value="NZ_BAABBH010000001.1"/>
</dbReference>
<feature type="transmembrane region" description="Helical" evidence="8">
    <location>
        <begin position="234"/>
        <end position="263"/>
    </location>
</feature>
<organism evidence="9 10">
    <name type="scientific">Terriglobus aquaticus</name>
    <dbReference type="NCBI Taxonomy" id="940139"/>
    <lineage>
        <taxon>Bacteria</taxon>
        <taxon>Pseudomonadati</taxon>
        <taxon>Acidobacteriota</taxon>
        <taxon>Terriglobia</taxon>
        <taxon>Terriglobales</taxon>
        <taxon>Acidobacteriaceae</taxon>
        <taxon>Terriglobus</taxon>
    </lineage>
</organism>
<comment type="subcellular location">
    <subcellularLocation>
        <location evidence="1">Cell membrane</location>
        <topology evidence="1">Multi-pass membrane protein</topology>
    </subcellularLocation>
</comment>
<evidence type="ECO:0000256" key="3">
    <source>
        <dbReference type="ARBA" id="ARBA00022448"/>
    </source>
</evidence>
<evidence type="ECO:0000256" key="4">
    <source>
        <dbReference type="ARBA" id="ARBA00022475"/>
    </source>
</evidence>
<feature type="transmembrane region" description="Helical" evidence="8">
    <location>
        <begin position="36"/>
        <end position="53"/>
    </location>
</feature>
<keyword evidence="7 8" id="KW-0472">Membrane</keyword>
<dbReference type="PANTHER" id="PTHR21716:SF53">
    <property type="entry name" value="PERMEASE PERM-RELATED"/>
    <property type="match status" value="1"/>
</dbReference>
<protein>
    <submittedName>
        <fullName evidence="9">AI-2E family transporter</fullName>
    </submittedName>
</protein>
<dbReference type="PANTHER" id="PTHR21716">
    <property type="entry name" value="TRANSMEMBRANE PROTEIN"/>
    <property type="match status" value="1"/>
</dbReference>